<keyword evidence="8" id="KW-1185">Reference proteome</keyword>
<dbReference type="PROSITE" id="PS50104">
    <property type="entry name" value="TIR"/>
    <property type="match status" value="1"/>
</dbReference>
<reference evidence="7" key="1">
    <citation type="journal article" date="2019" name="bioRxiv">
        <title>The Genome of the Zebra Mussel, Dreissena polymorpha: A Resource for Invasive Species Research.</title>
        <authorList>
            <person name="McCartney M.A."/>
            <person name="Auch B."/>
            <person name="Kono T."/>
            <person name="Mallez S."/>
            <person name="Zhang Y."/>
            <person name="Obille A."/>
            <person name="Becker A."/>
            <person name="Abrahante J.E."/>
            <person name="Garbe J."/>
            <person name="Badalamenti J.P."/>
            <person name="Herman A."/>
            <person name="Mangelson H."/>
            <person name="Liachko I."/>
            <person name="Sullivan S."/>
            <person name="Sone E.D."/>
            <person name="Koren S."/>
            <person name="Silverstein K.A.T."/>
            <person name="Beckman K.B."/>
            <person name="Gohl D.M."/>
        </authorList>
    </citation>
    <scope>NUCLEOTIDE SEQUENCE</scope>
    <source>
        <strain evidence="7">Duluth1</strain>
        <tissue evidence="7">Whole animal</tissue>
    </source>
</reference>
<keyword evidence="3" id="KW-0732">Signal</keyword>
<name>A0A9D4DFR7_DREPO</name>
<feature type="domain" description="TIR" evidence="6">
    <location>
        <begin position="21"/>
        <end position="119"/>
    </location>
</feature>
<proteinExistence type="predicted"/>
<dbReference type="Proteomes" id="UP000828390">
    <property type="component" value="Unassembled WGS sequence"/>
</dbReference>
<dbReference type="InterPro" id="IPR000157">
    <property type="entry name" value="TIR_dom"/>
</dbReference>
<dbReference type="GO" id="GO:0005886">
    <property type="term" value="C:plasma membrane"/>
    <property type="evidence" value="ECO:0007669"/>
    <property type="project" value="TreeGrafter"/>
</dbReference>
<evidence type="ECO:0000256" key="5">
    <source>
        <dbReference type="ARBA" id="ARBA00023136"/>
    </source>
</evidence>
<dbReference type="GO" id="GO:0007165">
    <property type="term" value="P:signal transduction"/>
    <property type="evidence" value="ECO:0007669"/>
    <property type="project" value="InterPro"/>
</dbReference>
<evidence type="ECO:0000256" key="2">
    <source>
        <dbReference type="ARBA" id="ARBA00022692"/>
    </source>
</evidence>
<dbReference type="SUPFAM" id="SSF52200">
    <property type="entry name" value="Toll/Interleukin receptor TIR domain"/>
    <property type="match status" value="1"/>
</dbReference>
<evidence type="ECO:0000256" key="3">
    <source>
        <dbReference type="ARBA" id="ARBA00022729"/>
    </source>
</evidence>
<sequence length="119" mass="13864">MRMQRERKNLRSQIQLGRFPKKFVAFLSFSSDDAELVVHKILPRLNSELQQKTGTSRVLLCSGDSNFRPGYSLGEEIIRCIEDSAVIVLAVSKRFCQKEWCRKEVQEIYDQNKPLILLF</sequence>
<dbReference type="GO" id="GO:0038023">
    <property type="term" value="F:signaling receptor activity"/>
    <property type="evidence" value="ECO:0007669"/>
    <property type="project" value="TreeGrafter"/>
</dbReference>
<evidence type="ECO:0000256" key="4">
    <source>
        <dbReference type="ARBA" id="ARBA00022989"/>
    </source>
</evidence>
<dbReference type="EMBL" id="JAIWYP010000010">
    <property type="protein sequence ID" value="KAH3747720.1"/>
    <property type="molecule type" value="Genomic_DNA"/>
</dbReference>
<protein>
    <recommendedName>
        <fullName evidence="6">TIR domain-containing protein</fullName>
    </recommendedName>
</protein>
<evidence type="ECO:0000313" key="8">
    <source>
        <dbReference type="Proteomes" id="UP000828390"/>
    </source>
</evidence>
<dbReference type="AlphaFoldDB" id="A0A9D4DFR7"/>
<gene>
    <name evidence="7" type="ORF">DPMN_182149</name>
</gene>
<keyword evidence="5" id="KW-0472">Membrane</keyword>
<evidence type="ECO:0000313" key="7">
    <source>
        <dbReference type="EMBL" id="KAH3747720.1"/>
    </source>
</evidence>
<accession>A0A9D4DFR7</accession>
<organism evidence="7 8">
    <name type="scientific">Dreissena polymorpha</name>
    <name type="common">Zebra mussel</name>
    <name type="synonym">Mytilus polymorpha</name>
    <dbReference type="NCBI Taxonomy" id="45954"/>
    <lineage>
        <taxon>Eukaryota</taxon>
        <taxon>Metazoa</taxon>
        <taxon>Spiralia</taxon>
        <taxon>Lophotrochozoa</taxon>
        <taxon>Mollusca</taxon>
        <taxon>Bivalvia</taxon>
        <taxon>Autobranchia</taxon>
        <taxon>Heteroconchia</taxon>
        <taxon>Euheterodonta</taxon>
        <taxon>Imparidentia</taxon>
        <taxon>Neoheterodontei</taxon>
        <taxon>Myida</taxon>
        <taxon>Dreissenoidea</taxon>
        <taxon>Dreissenidae</taxon>
        <taxon>Dreissena</taxon>
    </lineage>
</organism>
<dbReference type="InterPro" id="IPR035897">
    <property type="entry name" value="Toll_tir_struct_dom_sf"/>
</dbReference>
<reference evidence="7" key="2">
    <citation type="submission" date="2020-11" db="EMBL/GenBank/DDBJ databases">
        <authorList>
            <person name="McCartney M.A."/>
            <person name="Auch B."/>
            <person name="Kono T."/>
            <person name="Mallez S."/>
            <person name="Becker A."/>
            <person name="Gohl D.M."/>
            <person name="Silverstein K.A.T."/>
            <person name="Koren S."/>
            <person name="Bechman K.B."/>
            <person name="Herman A."/>
            <person name="Abrahante J.E."/>
            <person name="Garbe J."/>
        </authorList>
    </citation>
    <scope>NUCLEOTIDE SEQUENCE</scope>
    <source>
        <strain evidence="7">Duluth1</strain>
        <tissue evidence="7">Whole animal</tissue>
    </source>
</reference>
<comment type="subcellular location">
    <subcellularLocation>
        <location evidence="1">Membrane</location>
    </subcellularLocation>
</comment>
<evidence type="ECO:0000256" key="1">
    <source>
        <dbReference type="ARBA" id="ARBA00004370"/>
    </source>
</evidence>
<keyword evidence="4" id="KW-1133">Transmembrane helix</keyword>
<dbReference type="Pfam" id="PF01582">
    <property type="entry name" value="TIR"/>
    <property type="match status" value="1"/>
</dbReference>
<keyword evidence="2" id="KW-0812">Transmembrane</keyword>
<comment type="caution">
    <text evidence="7">The sequence shown here is derived from an EMBL/GenBank/DDBJ whole genome shotgun (WGS) entry which is preliminary data.</text>
</comment>
<dbReference type="PANTHER" id="PTHR24365:SF541">
    <property type="entry name" value="PROTEIN TOLL-RELATED"/>
    <property type="match status" value="1"/>
</dbReference>
<evidence type="ECO:0000259" key="6">
    <source>
        <dbReference type="PROSITE" id="PS50104"/>
    </source>
</evidence>
<dbReference type="Gene3D" id="3.40.50.10140">
    <property type="entry name" value="Toll/interleukin-1 receptor homology (TIR) domain"/>
    <property type="match status" value="1"/>
</dbReference>
<dbReference type="PANTHER" id="PTHR24365">
    <property type="entry name" value="TOLL-LIKE RECEPTOR"/>
    <property type="match status" value="1"/>
</dbReference>